<dbReference type="Proteomes" id="UP000263957">
    <property type="component" value="Unassembled WGS sequence"/>
</dbReference>
<feature type="domain" description="Major facilitator superfamily (MFS) profile" evidence="7">
    <location>
        <begin position="20"/>
        <end position="268"/>
    </location>
</feature>
<reference evidence="8 9" key="1">
    <citation type="journal article" date="2018" name="Nat. Biotechnol.">
        <title>A standardized bacterial taxonomy based on genome phylogeny substantially revises the tree of life.</title>
        <authorList>
            <person name="Parks D.H."/>
            <person name="Chuvochina M."/>
            <person name="Waite D.W."/>
            <person name="Rinke C."/>
            <person name="Skarshewski A."/>
            <person name="Chaumeil P.A."/>
            <person name="Hugenholtz P."/>
        </authorList>
    </citation>
    <scope>NUCLEOTIDE SEQUENCE [LARGE SCALE GENOMIC DNA]</scope>
    <source>
        <strain evidence="8">UBA10378</strain>
    </source>
</reference>
<dbReference type="InterPro" id="IPR011701">
    <property type="entry name" value="MFS"/>
</dbReference>
<sequence length="268" mass="28327">MILSKWNGDKLVETCRTKSRLFAVIAIGVIATLTLGALPVFVARISQSFELSIQQSGLLAMSDLGGCAIGCLISIRLQKQFDWQRVLLAAILVMCVGNLLSIWATGYFGLLSSRFLAGLGNGFAVSLVFAALCASSNPDRNFGFYTLGQLIAQAITISFFTILIDRFGIDSVFMALALASAAGIFLIPAFPASFSDASQASFPSSPVAAEAQPRSAFRRSMSVLALVGLGLYFWGFSSIWAFIEFYGAGAGLSANQIGRALGTASLVG</sequence>
<protein>
    <recommendedName>
        <fullName evidence="7">Major facilitator superfamily (MFS) profile domain-containing protein</fullName>
    </recommendedName>
</protein>
<evidence type="ECO:0000256" key="5">
    <source>
        <dbReference type="ARBA" id="ARBA00023136"/>
    </source>
</evidence>
<dbReference type="GO" id="GO:0005886">
    <property type="term" value="C:plasma membrane"/>
    <property type="evidence" value="ECO:0007669"/>
    <property type="project" value="UniProtKB-SubCell"/>
</dbReference>
<feature type="transmembrane region" description="Helical" evidence="6">
    <location>
        <begin position="169"/>
        <end position="190"/>
    </location>
</feature>
<feature type="transmembrane region" description="Helical" evidence="6">
    <location>
        <begin position="87"/>
        <end position="109"/>
    </location>
</feature>
<gene>
    <name evidence="8" type="ORF">DD728_06910</name>
</gene>
<dbReference type="AlphaFoldDB" id="A0A356W4J4"/>
<dbReference type="InterPro" id="IPR020846">
    <property type="entry name" value="MFS_dom"/>
</dbReference>
<organism evidence="8 9">
    <name type="scientific">Hyphomonas atlantica</name>
    <dbReference type="NCBI Taxonomy" id="1280948"/>
    <lineage>
        <taxon>Bacteria</taxon>
        <taxon>Pseudomonadati</taxon>
        <taxon>Pseudomonadota</taxon>
        <taxon>Alphaproteobacteria</taxon>
        <taxon>Hyphomonadales</taxon>
        <taxon>Hyphomonadaceae</taxon>
        <taxon>Hyphomonas</taxon>
    </lineage>
</organism>
<dbReference type="PANTHER" id="PTHR43124">
    <property type="entry name" value="PURINE EFFLUX PUMP PBUE"/>
    <property type="match status" value="1"/>
</dbReference>
<evidence type="ECO:0000259" key="7">
    <source>
        <dbReference type="PROSITE" id="PS50850"/>
    </source>
</evidence>
<dbReference type="EMBL" id="DOGS01000138">
    <property type="protein sequence ID" value="HBQ48601.1"/>
    <property type="molecule type" value="Genomic_DNA"/>
</dbReference>
<keyword evidence="5 6" id="KW-0472">Membrane</keyword>
<feature type="non-terminal residue" evidence="8">
    <location>
        <position position="268"/>
    </location>
</feature>
<feature type="transmembrane region" description="Helical" evidence="6">
    <location>
        <begin position="21"/>
        <end position="45"/>
    </location>
</feature>
<dbReference type="Gene3D" id="1.20.1250.20">
    <property type="entry name" value="MFS general substrate transporter like domains"/>
    <property type="match status" value="1"/>
</dbReference>
<feature type="transmembrane region" description="Helical" evidence="6">
    <location>
        <begin position="115"/>
        <end position="135"/>
    </location>
</feature>
<keyword evidence="3 6" id="KW-0812">Transmembrane</keyword>
<dbReference type="GO" id="GO:0022857">
    <property type="term" value="F:transmembrane transporter activity"/>
    <property type="evidence" value="ECO:0007669"/>
    <property type="project" value="InterPro"/>
</dbReference>
<evidence type="ECO:0000256" key="4">
    <source>
        <dbReference type="ARBA" id="ARBA00022989"/>
    </source>
</evidence>
<dbReference type="InterPro" id="IPR050189">
    <property type="entry name" value="MFS_Efflux_Transporters"/>
</dbReference>
<evidence type="ECO:0000256" key="1">
    <source>
        <dbReference type="ARBA" id="ARBA00004651"/>
    </source>
</evidence>
<feature type="transmembrane region" description="Helical" evidence="6">
    <location>
        <begin position="223"/>
        <end position="243"/>
    </location>
</feature>
<dbReference type="InterPro" id="IPR036259">
    <property type="entry name" value="MFS_trans_sf"/>
</dbReference>
<accession>A0A356W4J4</accession>
<dbReference type="PROSITE" id="PS50850">
    <property type="entry name" value="MFS"/>
    <property type="match status" value="1"/>
</dbReference>
<comment type="subcellular location">
    <subcellularLocation>
        <location evidence="1">Cell membrane</location>
        <topology evidence="1">Multi-pass membrane protein</topology>
    </subcellularLocation>
</comment>
<dbReference type="PANTHER" id="PTHR43124:SF10">
    <property type="entry name" value="PURINE EFFLUX PUMP PBUE"/>
    <property type="match status" value="1"/>
</dbReference>
<evidence type="ECO:0000256" key="3">
    <source>
        <dbReference type="ARBA" id="ARBA00022692"/>
    </source>
</evidence>
<feature type="transmembrane region" description="Helical" evidence="6">
    <location>
        <begin position="142"/>
        <end position="163"/>
    </location>
</feature>
<keyword evidence="4 6" id="KW-1133">Transmembrane helix</keyword>
<evidence type="ECO:0000313" key="9">
    <source>
        <dbReference type="Proteomes" id="UP000263957"/>
    </source>
</evidence>
<keyword evidence="2" id="KW-1003">Cell membrane</keyword>
<evidence type="ECO:0000256" key="2">
    <source>
        <dbReference type="ARBA" id="ARBA00022475"/>
    </source>
</evidence>
<feature type="transmembrane region" description="Helical" evidence="6">
    <location>
        <begin position="57"/>
        <end position="75"/>
    </location>
</feature>
<name>A0A356W4J4_9PROT</name>
<evidence type="ECO:0000256" key="6">
    <source>
        <dbReference type="SAM" id="Phobius"/>
    </source>
</evidence>
<evidence type="ECO:0000313" key="8">
    <source>
        <dbReference type="EMBL" id="HBQ48601.1"/>
    </source>
</evidence>
<comment type="caution">
    <text evidence="8">The sequence shown here is derived from an EMBL/GenBank/DDBJ whole genome shotgun (WGS) entry which is preliminary data.</text>
</comment>
<dbReference type="SUPFAM" id="SSF103473">
    <property type="entry name" value="MFS general substrate transporter"/>
    <property type="match status" value="1"/>
</dbReference>
<proteinExistence type="predicted"/>
<dbReference type="Pfam" id="PF07690">
    <property type="entry name" value="MFS_1"/>
    <property type="match status" value="1"/>
</dbReference>